<evidence type="ECO:0000256" key="1">
    <source>
        <dbReference type="SAM" id="MobiDB-lite"/>
    </source>
</evidence>
<feature type="compositionally biased region" description="Low complexity" evidence="1">
    <location>
        <begin position="1209"/>
        <end position="1238"/>
    </location>
</feature>
<feature type="compositionally biased region" description="Basic and acidic residues" evidence="1">
    <location>
        <begin position="1395"/>
        <end position="1404"/>
    </location>
</feature>
<feature type="compositionally biased region" description="Low complexity" evidence="1">
    <location>
        <begin position="1165"/>
        <end position="1185"/>
    </location>
</feature>
<feature type="compositionally biased region" description="Polar residues" evidence="1">
    <location>
        <begin position="614"/>
        <end position="639"/>
    </location>
</feature>
<feature type="region of interest" description="Disordered" evidence="1">
    <location>
        <begin position="310"/>
        <end position="412"/>
    </location>
</feature>
<feature type="compositionally biased region" description="Pro residues" evidence="1">
    <location>
        <begin position="482"/>
        <end position="498"/>
    </location>
</feature>
<feature type="compositionally biased region" description="Basic and acidic residues" evidence="1">
    <location>
        <begin position="12"/>
        <end position="25"/>
    </location>
</feature>
<accession>A0A914BS22</accession>
<feature type="region of interest" description="Disordered" evidence="1">
    <location>
        <begin position="1331"/>
        <end position="1380"/>
    </location>
</feature>
<feature type="region of interest" description="Disordered" evidence="1">
    <location>
        <begin position="1164"/>
        <end position="1250"/>
    </location>
</feature>
<feature type="compositionally biased region" description="Basic and acidic residues" evidence="1">
    <location>
        <begin position="663"/>
        <end position="673"/>
    </location>
</feature>
<feature type="region of interest" description="Disordered" evidence="1">
    <location>
        <begin position="1462"/>
        <end position="1558"/>
    </location>
</feature>
<feature type="compositionally biased region" description="Polar residues" evidence="1">
    <location>
        <begin position="1122"/>
        <end position="1145"/>
    </location>
</feature>
<sequence length="1584" mass="172020">MAAAERVFLKQSDSREQAEERTDYMSADEIERKALWLKTKLKEGPIDGPSSLKTYREDIRQILFKEFNSPISDLEIGVVLRRAFPKHSRKGKYFLGIGSCGVKNADESSRKITTDNPKSLMTVQSDGDSREPSPVMLKPVKKRAIQEWRETENGQAFAADQVKNLIRDANNQASAPVVSVAPSDGLVAPRWRPMLVLPHHLPMPPRGMLFPAGGLPGTIPMPHPIMATSEPNNNINRSLAQSRPRKRHNVDLGGFPKMRYGAERANKKPRKEGAMIELSSPHNGLVSEWKNLATMQPIILDFEVPPPKLPLRVPSPASSSPSQDRPSADETSTAKERVKSEEITNHADGKSERVPVSPRAGESAENSPSRQEESTNKTLQVPSGDQGNSPDSKRCQDNKSPHPFKKPDIDNYRNNVSAGRCFMCQNPIPPNTGKDASPQESAIFSICIKCKKVAMSGAKSLKPVPKFPYACNPKLAPRTVYVPPPRRQYRPRPPPPTGPAKAVGIRLYPPRSRSKSSTSQRSTMVQSPLVPPSSPGQMSMPGSPAPSLPLGSPQPMSPAIVMHSAPPSPRHSSDSGIKMSRSLPPSPSRIYQHPLSPAGPDSGEPDVPKRIPSASLQVPSPYSSNPSTPGGRDSTSSERLSLPPGREQDDATIKALLQLGRGGVERTPSEHSTENTPVPSPTSRPPDRDSVLTPNPTSSIPIPHSPNNIPQVAVSSSLPLLGGPVPMIPSNAGVVMGPGGQLLPIVPSWPLPGGYPPVSLLIQQPLARESSSPTVSLATSDSLPSGIRSRSLLEPAKTTAGPVDSYSYDLSTLKYRKGLKRSRLVDRTTDSPIADPVHEEKSKQPIVVVGTNCAGSTSVKLKNNPKEPMYHQEQGSRDVPDFYGKPFTAFCCRCSGRDIMLLQCPDCDFVCNSMYWMEQHIASQRHSESHNNSGVLEVTTRHAKEADDRDEIASQSSVETQSADTDTDAASPPPTRVPQELPWSRVSDPTSRLPLPLWQDNILRVMPERSIPTETLPPRPSQAKFVVSSSFGSFGTVTENTVPLDLSGRAFHQTPYFPFELREPRKDGSTEESSPLDLSGYSRSSSSIMSAEGSGSVHPFLTTRKLGPQPSFKVKKTPLDLISSQHPLNAPSHASVTTSTKTSSQPPVPHTFFDLMRLHGIPVPTTAMTSTTNTSKSLQSQTSSKFPPVQKSTTDPSMLSAVRTHSDNPSSPKSSPIVPSIILSSSTSTSSNLPRGSSYPTTELTRPPPGVINSLVTTKPQSLNFQGGTISINRPAIPVPQMHVSSKTVPVLSPFPLQGSGYYASASEMRNSPRWEFPQMDLLNVNVGSPNFNVGSPSRSSPNVRESPKARHRYMHSAQESPREFSSQKDHSPVRSPQQVHIKIEPPDSAQQVEYRGREQNDHEQLWRNEAEAQARLLEASLTTPVPRGSRGLIGQGGIGRTLWGISSRSLQIRDNVYVDTTASFPTSPRTVSVRSPSGTSRRHDSHNGASDSSGSQRTYASVRETSEAPATSPRVEYYPELSRDTTHNDEAHSPSSHPATVNSSFSKTLKGKTGLDYSGNRRAVADLVTEPVSPTGLQIKEEN</sequence>
<dbReference type="RefSeq" id="XP_038078983.1">
    <property type="nucleotide sequence ID" value="XM_038223055.1"/>
</dbReference>
<feature type="compositionally biased region" description="Low complexity" evidence="1">
    <location>
        <begin position="1073"/>
        <end position="1096"/>
    </location>
</feature>
<organism evidence="2 3">
    <name type="scientific">Patiria miniata</name>
    <name type="common">Bat star</name>
    <name type="synonym">Asterina miniata</name>
    <dbReference type="NCBI Taxonomy" id="46514"/>
    <lineage>
        <taxon>Eukaryota</taxon>
        <taxon>Metazoa</taxon>
        <taxon>Echinodermata</taxon>
        <taxon>Eleutherozoa</taxon>
        <taxon>Asterozoa</taxon>
        <taxon>Asteroidea</taxon>
        <taxon>Valvatacea</taxon>
        <taxon>Valvatida</taxon>
        <taxon>Asterinidae</taxon>
        <taxon>Patiria</taxon>
    </lineage>
</organism>
<feature type="region of interest" description="Disordered" evidence="1">
    <location>
        <begin position="942"/>
        <end position="988"/>
    </location>
</feature>
<feature type="compositionally biased region" description="Polar residues" evidence="1">
    <location>
        <begin position="1462"/>
        <end position="1480"/>
    </location>
</feature>
<name>A0A914BS22_PATMI</name>
<protein>
    <submittedName>
        <fullName evidence="2">Uncharacterized protein</fullName>
    </submittedName>
</protein>
<keyword evidence="3" id="KW-1185">Reference proteome</keyword>
<dbReference type="OrthoDB" id="10130023at2759"/>
<feature type="compositionally biased region" description="Basic and acidic residues" evidence="1">
    <location>
        <begin position="1522"/>
        <end position="1533"/>
    </location>
</feature>
<feature type="compositionally biased region" description="Low complexity" evidence="1">
    <location>
        <begin position="691"/>
        <end position="708"/>
    </location>
</feature>
<evidence type="ECO:0000313" key="2">
    <source>
        <dbReference type="EnsemblMetazoa" id="XP_038078974.1"/>
    </source>
</evidence>
<dbReference type="EnsemblMetazoa" id="XM_038223055.1">
    <property type="protein sequence ID" value="XP_038078983.1"/>
    <property type="gene ID" value="LOC119746224"/>
</dbReference>
<proteinExistence type="predicted"/>
<feature type="compositionally biased region" description="Polar residues" evidence="1">
    <location>
        <begin position="1534"/>
        <end position="1548"/>
    </location>
</feature>
<feature type="compositionally biased region" description="Polar residues" evidence="1">
    <location>
        <begin position="376"/>
        <end position="390"/>
    </location>
</feature>
<feature type="region of interest" description="Disordered" evidence="1">
    <location>
        <begin position="1385"/>
        <end position="1404"/>
    </location>
</feature>
<feature type="compositionally biased region" description="Polar residues" evidence="1">
    <location>
        <begin position="1488"/>
        <end position="1500"/>
    </location>
</feature>
<reference evidence="2" key="1">
    <citation type="submission" date="2022-11" db="UniProtKB">
        <authorList>
            <consortium name="EnsemblMetazoa"/>
        </authorList>
    </citation>
    <scope>IDENTIFICATION</scope>
</reference>
<dbReference type="RefSeq" id="XP_038078974.1">
    <property type="nucleotide sequence ID" value="XM_038223046.1"/>
</dbReference>
<feature type="compositionally biased region" description="Polar residues" evidence="1">
    <location>
        <begin position="1331"/>
        <end position="1344"/>
    </location>
</feature>
<feature type="compositionally biased region" description="Polar residues" evidence="1">
    <location>
        <begin position="953"/>
        <end position="964"/>
    </location>
</feature>
<dbReference type="Proteomes" id="UP000887568">
    <property type="component" value="Unplaced"/>
</dbReference>
<feature type="compositionally biased region" description="Basic and acidic residues" evidence="1">
    <location>
        <begin position="1361"/>
        <end position="1373"/>
    </location>
</feature>
<dbReference type="EnsemblMetazoa" id="XM_038223046.1">
    <property type="protein sequence ID" value="XP_038078974.1"/>
    <property type="gene ID" value="LOC119746224"/>
</dbReference>
<feature type="compositionally biased region" description="Basic and acidic residues" evidence="1">
    <location>
        <begin position="1060"/>
        <end position="1069"/>
    </location>
</feature>
<feature type="region of interest" description="Disordered" evidence="1">
    <location>
        <begin position="1060"/>
        <end position="1150"/>
    </location>
</feature>
<feature type="compositionally biased region" description="Basic and acidic residues" evidence="1">
    <location>
        <begin position="326"/>
        <end position="353"/>
    </location>
</feature>
<evidence type="ECO:0000313" key="3">
    <source>
        <dbReference type="Proteomes" id="UP000887568"/>
    </source>
</evidence>
<dbReference type="GeneID" id="119746224"/>
<feature type="region of interest" description="Disordered" evidence="1">
    <location>
        <begin position="475"/>
        <end position="708"/>
    </location>
</feature>
<feature type="region of interest" description="Disordered" evidence="1">
    <location>
        <begin position="1"/>
        <end position="25"/>
    </location>
</feature>
<feature type="compositionally biased region" description="Basic and acidic residues" evidence="1">
    <location>
        <begin position="391"/>
        <end position="411"/>
    </location>
</feature>